<evidence type="ECO:0000256" key="1">
    <source>
        <dbReference type="SAM" id="MobiDB-lite"/>
    </source>
</evidence>
<dbReference type="EMBL" id="SIOX01000001">
    <property type="protein sequence ID" value="TAX81147.1"/>
    <property type="molecule type" value="Genomic_DNA"/>
</dbReference>
<feature type="compositionally biased region" description="Basic and acidic residues" evidence="1">
    <location>
        <begin position="90"/>
        <end position="108"/>
    </location>
</feature>
<comment type="caution">
    <text evidence="2">The sequence shown here is derived from an EMBL/GenBank/DDBJ whole genome shotgun (WGS) entry which is preliminary data.</text>
</comment>
<sequence length="108" mass="12299">MQNELDIQATKSMSVVTQAPANPCVPVRIIVDPNHWEASLVKKAVEDVQSAAFAKFAALYRSRWRGLYNERVAHLVRKHALPVWRSPAPTERHSPDYSKRPSRPRGEQ</sequence>
<organism evidence="2 3">
    <name type="scientific">Rhizobium ruizarguesonis</name>
    <dbReference type="NCBI Taxonomy" id="2081791"/>
    <lineage>
        <taxon>Bacteria</taxon>
        <taxon>Pseudomonadati</taxon>
        <taxon>Pseudomonadota</taxon>
        <taxon>Alphaproteobacteria</taxon>
        <taxon>Hyphomicrobiales</taxon>
        <taxon>Rhizobiaceae</taxon>
        <taxon>Rhizobium/Agrobacterium group</taxon>
        <taxon>Rhizobium</taxon>
    </lineage>
</organism>
<proteinExistence type="predicted"/>
<accession>A0ABY1X7E6</accession>
<protein>
    <submittedName>
        <fullName evidence="2">Uncharacterized protein</fullName>
    </submittedName>
</protein>
<evidence type="ECO:0000313" key="2">
    <source>
        <dbReference type="EMBL" id="TAX81147.1"/>
    </source>
</evidence>
<gene>
    <name evidence="2" type="ORF">ELH98_08745</name>
</gene>
<feature type="region of interest" description="Disordered" evidence="1">
    <location>
        <begin position="83"/>
        <end position="108"/>
    </location>
</feature>
<keyword evidence="3" id="KW-1185">Reference proteome</keyword>
<name>A0ABY1X7E6_9HYPH</name>
<evidence type="ECO:0000313" key="3">
    <source>
        <dbReference type="Proteomes" id="UP000291659"/>
    </source>
</evidence>
<dbReference type="RefSeq" id="WP_130762894.1">
    <property type="nucleotide sequence ID" value="NZ_SILL01000001.1"/>
</dbReference>
<reference evidence="2 3" key="1">
    <citation type="submission" date="2019-02" db="EMBL/GenBank/DDBJ databases">
        <title>The genomic architecture of introgression among sibling species of bacteria.</title>
        <authorList>
            <person name="Cavassim M.I.A."/>
            <person name="Moeskjaer S."/>
            <person name="Moslemi C."/>
            <person name="Fields B."/>
            <person name="Bachmann A."/>
            <person name="Vilhjalmsson B."/>
            <person name="Schierup M.H."/>
            <person name="Young J.P.W."/>
            <person name="Andersen S.U."/>
        </authorList>
    </citation>
    <scope>NUCLEOTIDE SEQUENCE [LARGE SCALE GENOMIC DNA]</scope>
    <source>
        <strain evidence="2 3">SM141A</strain>
    </source>
</reference>
<dbReference type="Proteomes" id="UP000291659">
    <property type="component" value="Unassembled WGS sequence"/>
</dbReference>